<dbReference type="OrthoDB" id="2749470at2759"/>
<keyword evidence="3" id="KW-1185">Reference proteome</keyword>
<reference evidence="2 3" key="1">
    <citation type="submission" date="2021-08" db="EMBL/GenBank/DDBJ databases">
        <title>Draft Genome Sequence of Phanerochaete sordida strain YK-624.</title>
        <authorList>
            <person name="Mori T."/>
            <person name="Dohra H."/>
            <person name="Suzuki T."/>
            <person name="Kawagishi H."/>
            <person name="Hirai H."/>
        </authorList>
    </citation>
    <scope>NUCLEOTIDE SEQUENCE [LARGE SCALE GENOMIC DNA]</scope>
    <source>
        <strain evidence="2 3">YK-624</strain>
    </source>
</reference>
<feature type="region of interest" description="Disordered" evidence="1">
    <location>
        <begin position="297"/>
        <end position="317"/>
    </location>
</feature>
<evidence type="ECO:0000313" key="2">
    <source>
        <dbReference type="EMBL" id="GJE91876.1"/>
    </source>
</evidence>
<proteinExistence type="predicted"/>
<dbReference type="SUPFAM" id="SSF56112">
    <property type="entry name" value="Protein kinase-like (PK-like)"/>
    <property type="match status" value="1"/>
</dbReference>
<dbReference type="Gene3D" id="1.10.510.10">
    <property type="entry name" value="Transferase(Phosphotransferase) domain 1"/>
    <property type="match status" value="1"/>
</dbReference>
<evidence type="ECO:0000256" key="1">
    <source>
        <dbReference type="SAM" id="MobiDB-lite"/>
    </source>
</evidence>
<organism evidence="2 3">
    <name type="scientific">Phanerochaete sordida</name>
    <dbReference type="NCBI Taxonomy" id="48140"/>
    <lineage>
        <taxon>Eukaryota</taxon>
        <taxon>Fungi</taxon>
        <taxon>Dikarya</taxon>
        <taxon>Basidiomycota</taxon>
        <taxon>Agaricomycotina</taxon>
        <taxon>Agaricomycetes</taxon>
        <taxon>Polyporales</taxon>
        <taxon>Phanerochaetaceae</taxon>
        <taxon>Phanerochaete</taxon>
    </lineage>
</organism>
<dbReference type="AlphaFoldDB" id="A0A9P3GBT3"/>
<name>A0A9P3GBT3_9APHY</name>
<evidence type="ECO:0008006" key="4">
    <source>
        <dbReference type="Google" id="ProtNLM"/>
    </source>
</evidence>
<gene>
    <name evidence="2" type="ORF">PsYK624_080270</name>
</gene>
<protein>
    <recommendedName>
        <fullName evidence="4">Protein kinase domain-containing protein</fullName>
    </recommendedName>
</protein>
<dbReference type="InterPro" id="IPR011009">
    <property type="entry name" value="Kinase-like_dom_sf"/>
</dbReference>
<dbReference type="Proteomes" id="UP000703269">
    <property type="component" value="Unassembled WGS sequence"/>
</dbReference>
<dbReference type="EMBL" id="BPQB01000023">
    <property type="protein sequence ID" value="GJE91876.1"/>
    <property type="molecule type" value="Genomic_DNA"/>
</dbReference>
<accession>A0A9P3GBT3</accession>
<evidence type="ECO:0000313" key="3">
    <source>
        <dbReference type="Proteomes" id="UP000703269"/>
    </source>
</evidence>
<comment type="caution">
    <text evidence="2">The sequence shown here is derived from an EMBL/GenBank/DDBJ whole genome shotgun (WGS) entry which is preliminary data.</text>
</comment>
<sequence>MATLSLDFSPVSKRGSASIPKPLTVVGRVYFEGPHSFVATHYFPSYQSEVFRGEVKADEGNEYVQEVVCKYREKDIFGLEREANHYQHNLRELQGIVVPRFYGLYKGTRIDEYGKERTVACLILEHCQADHSVSCWERSLEIKEDIAYGMLDIHFAGLKHNNFDDDHILVSERGEVRIIDFDQATAHTCSAKDDINVWGYEQSEVKFGCFEMCDVINELELWTPVAVTLLGMGFGIFSYPTPDLLAAEYLRGMGLLKDCVEDKVKQKAKEALDKYYAKYGERFQTIGHPKDIKKKLDMWREQEREAERQRPTGESHA</sequence>